<dbReference type="EMBL" id="JBHTIR010000255">
    <property type="protein sequence ID" value="MFD0851106.1"/>
    <property type="molecule type" value="Genomic_DNA"/>
</dbReference>
<name>A0ABW3C9I3_9ACTN</name>
<accession>A0ABW3C9I3</accession>
<evidence type="ECO:0000313" key="2">
    <source>
        <dbReference type="Proteomes" id="UP001597083"/>
    </source>
</evidence>
<keyword evidence="2" id="KW-1185">Reference proteome</keyword>
<reference evidence="2" key="1">
    <citation type="journal article" date="2019" name="Int. J. Syst. Evol. Microbiol.">
        <title>The Global Catalogue of Microorganisms (GCM) 10K type strain sequencing project: providing services to taxonomists for standard genome sequencing and annotation.</title>
        <authorList>
            <consortium name="The Broad Institute Genomics Platform"/>
            <consortium name="The Broad Institute Genome Sequencing Center for Infectious Disease"/>
            <person name="Wu L."/>
            <person name="Ma J."/>
        </authorList>
    </citation>
    <scope>NUCLEOTIDE SEQUENCE [LARGE SCALE GENOMIC DNA]</scope>
    <source>
        <strain evidence="2">JCM 31696</strain>
    </source>
</reference>
<gene>
    <name evidence="1" type="ORF">ACFQ07_02665</name>
</gene>
<evidence type="ECO:0000313" key="1">
    <source>
        <dbReference type="EMBL" id="MFD0851106.1"/>
    </source>
</evidence>
<proteinExistence type="predicted"/>
<dbReference type="Proteomes" id="UP001597083">
    <property type="component" value="Unassembled WGS sequence"/>
</dbReference>
<protein>
    <submittedName>
        <fullName evidence="1">Uncharacterized protein</fullName>
    </submittedName>
</protein>
<feature type="non-terminal residue" evidence="1">
    <location>
        <position position="1"/>
    </location>
</feature>
<comment type="caution">
    <text evidence="1">The sequence shown here is derived from an EMBL/GenBank/DDBJ whole genome shotgun (WGS) entry which is preliminary data.</text>
</comment>
<organism evidence="1 2">
    <name type="scientific">Actinomadura adrarensis</name>
    <dbReference type="NCBI Taxonomy" id="1819600"/>
    <lineage>
        <taxon>Bacteria</taxon>
        <taxon>Bacillati</taxon>
        <taxon>Actinomycetota</taxon>
        <taxon>Actinomycetes</taxon>
        <taxon>Streptosporangiales</taxon>
        <taxon>Thermomonosporaceae</taxon>
        <taxon>Actinomadura</taxon>
    </lineage>
</organism>
<sequence length="68" mass="7068">IPFIGPARPKVPARTPRGVVLGAITVADPAVTGNSQYRFSARIAPNGTPADVTILVEPDPTGYAIRVT</sequence>